<organism evidence="7 8">
    <name type="scientific">Bradyrhizobium guangdongense</name>
    <dbReference type="NCBI Taxonomy" id="1325090"/>
    <lineage>
        <taxon>Bacteria</taxon>
        <taxon>Pseudomonadati</taxon>
        <taxon>Pseudomonadota</taxon>
        <taxon>Alphaproteobacteria</taxon>
        <taxon>Hyphomicrobiales</taxon>
        <taxon>Nitrobacteraceae</taxon>
        <taxon>Bradyrhizobium</taxon>
    </lineage>
</organism>
<comment type="caution">
    <text evidence="7">The sequence shown here is derived from an EMBL/GenBank/DDBJ whole genome shotgun (WGS) entry which is preliminary data.</text>
</comment>
<evidence type="ECO:0000256" key="6">
    <source>
        <dbReference type="SAM" id="Phobius"/>
    </source>
</evidence>
<evidence type="ECO:0000256" key="4">
    <source>
        <dbReference type="ARBA" id="ARBA00022989"/>
    </source>
</evidence>
<reference evidence="7" key="2">
    <citation type="submission" date="2022-12" db="EMBL/GenBank/DDBJ databases">
        <authorList>
            <person name="Sun Q."/>
            <person name="Zhou Y."/>
        </authorList>
    </citation>
    <scope>NUCLEOTIDE SEQUENCE</scope>
    <source>
        <strain evidence="7">CGMCC 1.15034</strain>
    </source>
</reference>
<evidence type="ECO:0000256" key="2">
    <source>
        <dbReference type="ARBA" id="ARBA00022475"/>
    </source>
</evidence>
<dbReference type="Pfam" id="PF02653">
    <property type="entry name" value="BPD_transp_2"/>
    <property type="match status" value="1"/>
</dbReference>
<dbReference type="AlphaFoldDB" id="A0AA88BD82"/>
<dbReference type="PANTHER" id="PTHR30482">
    <property type="entry name" value="HIGH-AFFINITY BRANCHED-CHAIN AMINO ACID TRANSPORT SYSTEM PERMEASE"/>
    <property type="match status" value="1"/>
</dbReference>
<feature type="transmembrane region" description="Helical" evidence="6">
    <location>
        <begin position="257"/>
        <end position="278"/>
    </location>
</feature>
<keyword evidence="5 6" id="KW-0472">Membrane</keyword>
<accession>A0AA88BD82</accession>
<evidence type="ECO:0000256" key="5">
    <source>
        <dbReference type="ARBA" id="ARBA00023136"/>
    </source>
</evidence>
<dbReference type="RefSeq" id="WP_244659494.1">
    <property type="nucleotide sequence ID" value="NZ_BMHC01000030.1"/>
</dbReference>
<feature type="transmembrane region" description="Helical" evidence="6">
    <location>
        <begin position="217"/>
        <end position="237"/>
    </location>
</feature>
<dbReference type="EMBL" id="BMHC01000030">
    <property type="protein sequence ID" value="GGI33383.1"/>
    <property type="molecule type" value="Genomic_DNA"/>
</dbReference>
<proteinExistence type="predicted"/>
<evidence type="ECO:0000256" key="3">
    <source>
        <dbReference type="ARBA" id="ARBA00022692"/>
    </source>
</evidence>
<feature type="transmembrane region" description="Helical" evidence="6">
    <location>
        <begin position="89"/>
        <end position="111"/>
    </location>
</feature>
<name>A0AA88BD82_9BRAD</name>
<protein>
    <submittedName>
        <fullName evidence="7">Branched-chain amino acid ABC transporter permease</fullName>
    </submittedName>
</protein>
<keyword evidence="2" id="KW-1003">Cell membrane</keyword>
<evidence type="ECO:0000313" key="8">
    <source>
        <dbReference type="Proteomes" id="UP000625079"/>
    </source>
</evidence>
<dbReference type="GO" id="GO:0005886">
    <property type="term" value="C:plasma membrane"/>
    <property type="evidence" value="ECO:0007669"/>
    <property type="project" value="UniProtKB-SubCell"/>
</dbReference>
<feature type="transmembrane region" description="Helical" evidence="6">
    <location>
        <begin position="118"/>
        <end position="138"/>
    </location>
</feature>
<feature type="transmembrane region" description="Helical" evidence="6">
    <location>
        <begin position="54"/>
        <end position="77"/>
    </location>
</feature>
<feature type="transmembrane region" description="Helical" evidence="6">
    <location>
        <begin position="290"/>
        <end position="312"/>
    </location>
</feature>
<feature type="transmembrane region" description="Helical" evidence="6">
    <location>
        <begin position="167"/>
        <end position="186"/>
    </location>
</feature>
<comment type="subcellular location">
    <subcellularLocation>
        <location evidence="1">Cell membrane</location>
        <topology evidence="1">Multi-pass membrane protein</topology>
    </subcellularLocation>
</comment>
<dbReference type="Proteomes" id="UP000625079">
    <property type="component" value="Unassembled WGS sequence"/>
</dbReference>
<keyword evidence="4 6" id="KW-1133">Transmembrane helix</keyword>
<feature type="transmembrane region" description="Helical" evidence="6">
    <location>
        <begin position="20"/>
        <end position="47"/>
    </location>
</feature>
<dbReference type="InterPro" id="IPR043428">
    <property type="entry name" value="LivM-like"/>
</dbReference>
<keyword evidence="3 6" id="KW-0812">Transmembrane</keyword>
<sequence length="343" mass="36150">MQRTSDQASETRRWGAGALVFAALAVVGGMSNAYVISLLTIVLLFTFMGQSWNLMLGIGGQLSIGHALFVGIGAYAVAILNIKYGLTPWIGLLLGAVIAGFVGAVLAWLSFRFEVRGIYFALLTIAAAEFARIMFGGWNYVGGMQGLFYQAPSATMDLGMLRGDARFYYFVALALAAIGVAGTELISRSYWGYVWRAMRDDDEAARALGVRTFRHKVLVVSISAATAAVGGGVLGLVQGAIFPDSIMGMAISVDVLIGPVVGGLGTAFGPLVGSMAAIPLHHAMGALGDSLGLPGLNSVAYGAVLILVVWFLPDGIWPAIVRLYGAIQLPARGRISQLRKVEE</sequence>
<dbReference type="PANTHER" id="PTHR30482:SF10">
    <property type="entry name" value="HIGH-AFFINITY BRANCHED-CHAIN AMINO ACID TRANSPORT PROTEIN BRAE"/>
    <property type="match status" value="1"/>
</dbReference>
<dbReference type="InterPro" id="IPR001851">
    <property type="entry name" value="ABC_transp_permease"/>
</dbReference>
<gene>
    <name evidence="7" type="ORF">GCM10010987_74100</name>
</gene>
<dbReference type="CDD" id="cd06581">
    <property type="entry name" value="TM_PBP1_LivM_like"/>
    <property type="match status" value="1"/>
</dbReference>
<reference evidence="7" key="1">
    <citation type="journal article" date="2014" name="Int. J. Syst. Evol. Microbiol.">
        <title>Complete genome sequence of Corynebacterium casei LMG S-19264T (=DSM 44701T), isolated from a smear-ripened cheese.</title>
        <authorList>
            <consortium name="US DOE Joint Genome Institute (JGI-PGF)"/>
            <person name="Walter F."/>
            <person name="Albersmeier A."/>
            <person name="Kalinowski J."/>
            <person name="Ruckert C."/>
        </authorList>
    </citation>
    <scope>NUCLEOTIDE SEQUENCE</scope>
    <source>
        <strain evidence="7">CGMCC 1.15034</strain>
    </source>
</reference>
<evidence type="ECO:0000313" key="7">
    <source>
        <dbReference type="EMBL" id="GGI33383.1"/>
    </source>
</evidence>
<evidence type="ECO:0000256" key="1">
    <source>
        <dbReference type="ARBA" id="ARBA00004651"/>
    </source>
</evidence>
<dbReference type="GO" id="GO:0015658">
    <property type="term" value="F:branched-chain amino acid transmembrane transporter activity"/>
    <property type="evidence" value="ECO:0007669"/>
    <property type="project" value="InterPro"/>
</dbReference>